<evidence type="ECO:0000256" key="1">
    <source>
        <dbReference type="SAM" id="SignalP"/>
    </source>
</evidence>
<keyword evidence="1" id="KW-0732">Signal</keyword>
<proteinExistence type="predicted"/>
<feature type="chain" id="PRO_5045838386" evidence="1">
    <location>
        <begin position="21"/>
        <end position="174"/>
    </location>
</feature>
<dbReference type="Gene3D" id="3.90.550.50">
    <property type="match status" value="1"/>
</dbReference>
<sequence length="174" mass="20019">MVFRLMISLLTLSLVALVRLVTWFSTNETQQFIFMNFHVTSLEMIIPNTRSFPYTFKSGLRSAIRVARVVKEAVDRNETGIRWFVFGDDDTIFVVDNLVKVFSKYDHDKWYYIGSSSESYEQNVKYSFGMVYSGGGFAISYSLGKVLARVLDSCLMRYGQLYGSDSRVVWLSLV</sequence>
<comment type="caution">
    <text evidence="2">The sequence shown here is derived from an EMBL/GenBank/DDBJ whole genome shotgun (WGS) entry which is preliminary data.</text>
</comment>
<evidence type="ECO:0000313" key="2">
    <source>
        <dbReference type="EMBL" id="KAK8502305.1"/>
    </source>
</evidence>
<dbReference type="InterPro" id="IPR006740">
    <property type="entry name" value="DUF604"/>
</dbReference>
<evidence type="ECO:0000313" key="3">
    <source>
        <dbReference type="Proteomes" id="UP001472677"/>
    </source>
</evidence>
<gene>
    <name evidence="2" type="ORF">V6N12_002026</name>
</gene>
<name>A0ABR2B5Y1_9ROSI</name>
<reference evidence="2 3" key="1">
    <citation type="journal article" date="2024" name="G3 (Bethesda)">
        <title>Genome assembly of Hibiscus sabdariffa L. provides insights into metabolisms of medicinal natural products.</title>
        <authorList>
            <person name="Kim T."/>
        </authorList>
    </citation>
    <scope>NUCLEOTIDE SEQUENCE [LARGE SCALE GENOMIC DNA]</scope>
    <source>
        <strain evidence="2">TK-2024</strain>
        <tissue evidence="2">Old leaves</tissue>
    </source>
</reference>
<protein>
    <submittedName>
        <fullName evidence="2">Uncharacterized protein</fullName>
    </submittedName>
</protein>
<dbReference type="Proteomes" id="UP001472677">
    <property type="component" value="Unassembled WGS sequence"/>
</dbReference>
<organism evidence="2 3">
    <name type="scientific">Hibiscus sabdariffa</name>
    <name type="common">roselle</name>
    <dbReference type="NCBI Taxonomy" id="183260"/>
    <lineage>
        <taxon>Eukaryota</taxon>
        <taxon>Viridiplantae</taxon>
        <taxon>Streptophyta</taxon>
        <taxon>Embryophyta</taxon>
        <taxon>Tracheophyta</taxon>
        <taxon>Spermatophyta</taxon>
        <taxon>Magnoliopsida</taxon>
        <taxon>eudicotyledons</taxon>
        <taxon>Gunneridae</taxon>
        <taxon>Pentapetalae</taxon>
        <taxon>rosids</taxon>
        <taxon>malvids</taxon>
        <taxon>Malvales</taxon>
        <taxon>Malvaceae</taxon>
        <taxon>Malvoideae</taxon>
        <taxon>Hibiscus</taxon>
    </lineage>
</organism>
<dbReference type="Pfam" id="PF04646">
    <property type="entry name" value="DUF604"/>
    <property type="match status" value="1"/>
</dbReference>
<dbReference type="EMBL" id="JBBPBM010000172">
    <property type="protein sequence ID" value="KAK8502305.1"/>
    <property type="molecule type" value="Genomic_DNA"/>
</dbReference>
<accession>A0ABR2B5Y1</accession>
<keyword evidence="3" id="KW-1185">Reference proteome</keyword>
<feature type="signal peptide" evidence="1">
    <location>
        <begin position="1"/>
        <end position="20"/>
    </location>
</feature>
<dbReference type="PANTHER" id="PTHR10811">
    <property type="entry name" value="FRINGE-RELATED"/>
    <property type="match status" value="1"/>
</dbReference>